<keyword evidence="1" id="KW-0812">Transmembrane</keyword>
<dbReference type="EnsemblMetazoa" id="OVOC11075.1">
    <property type="protein sequence ID" value="OVOC11075.1"/>
    <property type="gene ID" value="WBGene00247884"/>
</dbReference>
<keyword evidence="1" id="KW-0472">Membrane</keyword>
<proteinExistence type="predicted"/>
<evidence type="ECO:0000313" key="2">
    <source>
        <dbReference type="EnsemblMetazoa" id="OVOC11075.1"/>
    </source>
</evidence>
<name>A0A8R1TK93_ONCVO</name>
<keyword evidence="3" id="KW-1185">Reference proteome</keyword>
<evidence type="ECO:0000313" key="3">
    <source>
        <dbReference type="Proteomes" id="UP000024404"/>
    </source>
</evidence>
<dbReference type="EMBL" id="CMVM020000346">
    <property type="status" value="NOT_ANNOTATED_CDS"/>
    <property type="molecule type" value="Genomic_DNA"/>
</dbReference>
<accession>A0A8R1TK93</accession>
<evidence type="ECO:0000256" key="1">
    <source>
        <dbReference type="SAM" id="Phobius"/>
    </source>
</evidence>
<dbReference type="AlphaFoldDB" id="A0A8R1TK93"/>
<reference evidence="2" key="2">
    <citation type="submission" date="2022-06" db="UniProtKB">
        <authorList>
            <consortium name="EnsemblMetazoa"/>
        </authorList>
    </citation>
    <scope>IDENTIFICATION</scope>
</reference>
<organism evidence="2 3">
    <name type="scientific">Onchocerca volvulus</name>
    <dbReference type="NCBI Taxonomy" id="6282"/>
    <lineage>
        <taxon>Eukaryota</taxon>
        <taxon>Metazoa</taxon>
        <taxon>Ecdysozoa</taxon>
        <taxon>Nematoda</taxon>
        <taxon>Chromadorea</taxon>
        <taxon>Rhabditida</taxon>
        <taxon>Spirurina</taxon>
        <taxon>Spiruromorpha</taxon>
        <taxon>Filarioidea</taxon>
        <taxon>Onchocercidae</taxon>
        <taxon>Onchocerca</taxon>
    </lineage>
</organism>
<sequence length="117" mass="13867">MNTSHFTKLVCQRLNTLENKLPMVQSFVIFLLLNIFIGVNFTAIAETEIEKRLIHRNYYWYTKGKEERQQNGLTPFDFDHLPAQTVLCVILHKTISCDEVMKALKHYKEYQHTDQFS</sequence>
<protein>
    <submittedName>
        <fullName evidence="2">Uncharacterized protein</fullName>
    </submittedName>
</protein>
<keyword evidence="1" id="KW-1133">Transmembrane helix</keyword>
<dbReference type="Proteomes" id="UP000024404">
    <property type="component" value="Unassembled WGS sequence"/>
</dbReference>
<feature type="transmembrane region" description="Helical" evidence="1">
    <location>
        <begin position="23"/>
        <end position="45"/>
    </location>
</feature>
<reference evidence="3" key="1">
    <citation type="submission" date="2013-10" db="EMBL/GenBank/DDBJ databases">
        <title>Genome sequencing of Onchocerca volvulus.</title>
        <authorList>
            <person name="Cotton J."/>
            <person name="Tsai J."/>
            <person name="Stanley E."/>
            <person name="Tracey A."/>
            <person name="Holroyd N."/>
            <person name="Lustigman S."/>
            <person name="Berriman M."/>
        </authorList>
    </citation>
    <scope>NUCLEOTIDE SEQUENCE</scope>
</reference>